<dbReference type="AlphaFoldDB" id="A0A645ENI1"/>
<proteinExistence type="predicted"/>
<protein>
    <submittedName>
        <fullName evidence="1">Uncharacterized protein</fullName>
    </submittedName>
</protein>
<comment type="caution">
    <text evidence="1">The sequence shown here is derived from an EMBL/GenBank/DDBJ whole genome shotgun (WGS) entry which is preliminary data.</text>
</comment>
<accession>A0A645ENI1</accession>
<name>A0A645ENI1_9ZZZZ</name>
<evidence type="ECO:0000313" key="1">
    <source>
        <dbReference type="EMBL" id="MPN02103.1"/>
    </source>
</evidence>
<dbReference type="EMBL" id="VSSQ01048064">
    <property type="protein sequence ID" value="MPN02103.1"/>
    <property type="molecule type" value="Genomic_DNA"/>
</dbReference>
<sequence length="72" mass="8062">MVFVICPVITIHGNDAVWVFERYDRAVVQVDSLLAETEGHHADAAGLQDRRFKGVHLVGESYFFSLDAAFSH</sequence>
<gene>
    <name evidence="1" type="ORF">SDC9_149316</name>
</gene>
<organism evidence="1">
    <name type="scientific">bioreactor metagenome</name>
    <dbReference type="NCBI Taxonomy" id="1076179"/>
    <lineage>
        <taxon>unclassified sequences</taxon>
        <taxon>metagenomes</taxon>
        <taxon>ecological metagenomes</taxon>
    </lineage>
</organism>
<reference evidence="1" key="1">
    <citation type="submission" date="2019-08" db="EMBL/GenBank/DDBJ databases">
        <authorList>
            <person name="Kucharzyk K."/>
            <person name="Murdoch R.W."/>
            <person name="Higgins S."/>
            <person name="Loffler F."/>
        </authorList>
    </citation>
    <scope>NUCLEOTIDE SEQUENCE</scope>
</reference>